<proteinExistence type="predicted"/>
<dbReference type="PATRIC" id="fig|294.195.peg.5049"/>
<name>A0A109KMX6_PSEFL</name>
<gene>
    <name evidence="1" type="ORF">PFL603g_04722</name>
</gene>
<organism evidence="1 2">
    <name type="scientific">Pseudomonas fluorescens</name>
    <dbReference type="NCBI Taxonomy" id="294"/>
    <lineage>
        <taxon>Bacteria</taxon>
        <taxon>Pseudomonadati</taxon>
        <taxon>Pseudomonadota</taxon>
        <taxon>Gammaproteobacteria</taxon>
        <taxon>Pseudomonadales</taxon>
        <taxon>Pseudomonadaceae</taxon>
        <taxon>Pseudomonas</taxon>
    </lineage>
</organism>
<dbReference type="SUPFAM" id="SSF51126">
    <property type="entry name" value="Pectin lyase-like"/>
    <property type="match status" value="1"/>
</dbReference>
<evidence type="ECO:0000313" key="1">
    <source>
        <dbReference type="EMBL" id="KWV72181.1"/>
    </source>
</evidence>
<dbReference type="AlphaFoldDB" id="A0A109KMX6"/>
<dbReference type="EMBL" id="LCYC01000058">
    <property type="protein sequence ID" value="KWV72181.1"/>
    <property type="molecule type" value="Genomic_DNA"/>
</dbReference>
<accession>A0A109KMX6</accession>
<dbReference type="RefSeq" id="WP_060766237.1">
    <property type="nucleotide sequence ID" value="NZ_LCYC01000058.1"/>
</dbReference>
<comment type="caution">
    <text evidence="1">The sequence shown here is derived from an EMBL/GenBank/DDBJ whole genome shotgun (WGS) entry which is preliminary data.</text>
</comment>
<sequence>MAYNSAHTGPEIDAAVQLLGEIQEAKNSTASDRQAVAGMAATVATQAAQVSSQAGSVSSNTAVVLASASAVESDRAEVEQNTALALSAKEAAEDAQSQVLAAKEVVEIIQSAVSNAQVAVDLSEQNAGDSASSARSDREIVEALAIQTADDRTSAAESAAAAAAVVTGGTATLQPEPGKIPLAKGDGRIDEGWLPSAIARTSALTEISEKADLATATAEATESRTARYLAPAAVAPGQRDDGLPLQTGDIYFNTADQTEYRYENGGWRSNDSTKAVELINERFSVDPAAGKTPVAGDDGKLPFGWMPTQTSQLAVTRPLVVDDYQDLRQQTGSELTVLVTADWIGGLFKSIGKATGYLDDDAITIIRNDGTVFLRIVIFPMMANWFGLKPTASREENSAALERAGLVVDRSGGGFLDFAPGAYNLARALPCYSGVKIRGPGMDDGIFDIQAVTDSVGFDFSFSSGSYNAGGAQDLTIYNSGVMGGSGIKTPVHEDGFLKAQKWEFERIGFRGSSWKYYFDIGDCSQGYIRDWEVRGRYDARLADAGQDASCSVRLSGARGNVGMQITGFRSIGARYFIDLGENVEGYYIDKGEATNCWKGITSSNVTPKPGGFIGPIHISANKAGIDLANRNDMNIAKVQCYRSTGMFDHGTDWVGVKLDNCKRVESAKPIIRNLVVSTGQQITVDLVNCDKVMMDGFSQAEPGFMTAGIRVNGLTNSKIGDCGFDGLTTTLELSGVVSNCSFGPFTGPSVPAAPVKFNGAGIDRLSVRVGQFSSVADYDEKNFSAAASETWDPRRTPRRRKVNLTGSSAFDVTITLPQGTALRSDTFDVKVVITSASASKNIKFVNDAGATIYTLAGNTTNTFMKLIFLNNGAGWVIDDVHASLS</sequence>
<protein>
    <submittedName>
        <fullName evidence="1">Uncharacterized protein</fullName>
    </submittedName>
</protein>
<reference evidence="1 2" key="1">
    <citation type="submission" date="2015-05" db="EMBL/GenBank/DDBJ databases">
        <title>A genomic and transcriptomic approach to investigate the blue pigment phenotype in Pseudomonas fluorescens.</title>
        <authorList>
            <person name="Andreani N.A."/>
            <person name="Cardazzo B."/>
        </authorList>
    </citation>
    <scope>NUCLEOTIDE SEQUENCE [LARGE SCALE GENOMIC DNA]</scope>
    <source>
        <strain evidence="1 2">Ps_40</strain>
    </source>
</reference>
<evidence type="ECO:0000313" key="2">
    <source>
        <dbReference type="Proteomes" id="UP000063434"/>
    </source>
</evidence>
<dbReference type="InterPro" id="IPR011050">
    <property type="entry name" value="Pectin_lyase_fold/virulence"/>
</dbReference>
<dbReference type="Proteomes" id="UP000063434">
    <property type="component" value="Unassembled WGS sequence"/>
</dbReference>